<evidence type="ECO:0000313" key="10">
    <source>
        <dbReference type="Proteomes" id="UP000292445"/>
    </source>
</evidence>
<feature type="chain" id="PRO_5020517823" evidence="7">
    <location>
        <begin position="24"/>
        <end position="122"/>
    </location>
</feature>
<dbReference type="RefSeq" id="WP_130361726.1">
    <property type="nucleotide sequence ID" value="NZ_SGXC01000003.1"/>
</dbReference>
<comment type="caution">
    <text evidence="9">The sequence shown here is derived from an EMBL/GenBank/DDBJ whole genome shotgun (WGS) entry which is preliminary data.</text>
</comment>
<protein>
    <submittedName>
        <fullName evidence="9">Cytochrome c553</fullName>
    </submittedName>
</protein>
<organism evidence="9 10">
    <name type="scientific">Pigmentiphaga kullae</name>
    <dbReference type="NCBI Taxonomy" id="151784"/>
    <lineage>
        <taxon>Bacteria</taxon>
        <taxon>Pseudomonadati</taxon>
        <taxon>Pseudomonadota</taxon>
        <taxon>Betaproteobacteria</taxon>
        <taxon>Burkholderiales</taxon>
        <taxon>Alcaligenaceae</taxon>
        <taxon>Pigmentiphaga</taxon>
    </lineage>
</organism>
<evidence type="ECO:0000256" key="6">
    <source>
        <dbReference type="PROSITE-ProRule" id="PRU00433"/>
    </source>
</evidence>
<dbReference type="Proteomes" id="UP000292445">
    <property type="component" value="Unassembled WGS sequence"/>
</dbReference>
<dbReference type="SUPFAM" id="SSF46626">
    <property type="entry name" value="Cytochrome c"/>
    <property type="match status" value="1"/>
</dbReference>
<dbReference type="OrthoDB" id="8777614at2"/>
<sequence>MKTTLRLSFLVGSALLSLSAAQAAGDIAAGKAVFDRINCASCHGADAKTSIDPSYPQLAGQHPDYLAHALKAYRRGQSNAAPSANIRKNPIMGAFAVQLSDKDIEDVAAYLSSLPGNLAVRK</sequence>
<keyword evidence="5 6" id="KW-0408">Iron</keyword>
<keyword evidence="7" id="KW-0732">Signal</keyword>
<keyword evidence="3 6" id="KW-0479">Metal-binding</keyword>
<dbReference type="Gene3D" id="1.10.760.10">
    <property type="entry name" value="Cytochrome c-like domain"/>
    <property type="match status" value="1"/>
</dbReference>
<evidence type="ECO:0000256" key="5">
    <source>
        <dbReference type="ARBA" id="ARBA00023004"/>
    </source>
</evidence>
<name>A0A4Q7N9L6_9BURK</name>
<keyword evidence="2 6" id="KW-0349">Heme</keyword>
<dbReference type="PRINTS" id="PR00605">
    <property type="entry name" value="CYTCHROMECIC"/>
</dbReference>
<dbReference type="GO" id="GO:0020037">
    <property type="term" value="F:heme binding"/>
    <property type="evidence" value="ECO:0007669"/>
    <property type="project" value="InterPro"/>
</dbReference>
<dbReference type="InterPro" id="IPR009056">
    <property type="entry name" value="Cyt_c-like_dom"/>
</dbReference>
<feature type="signal peptide" evidence="7">
    <location>
        <begin position="1"/>
        <end position="23"/>
    </location>
</feature>
<dbReference type="InterPro" id="IPR008168">
    <property type="entry name" value="Cyt_C_IC"/>
</dbReference>
<proteinExistence type="predicted"/>
<evidence type="ECO:0000259" key="8">
    <source>
        <dbReference type="PROSITE" id="PS51007"/>
    </source>
</evidence>
<evidence type="ECO:0000256" key="2">
    <source>
        <dbReference type="ARBA" id="ARBA00022617"/>
    </source>
</evidence>
<dbReference type="Pfam" id="PF00034">
    <property type="entry name" value="Cytochrom_C"/>
    <property type="match status" value="1"/>
</dbReference>
<dbReference type="EMBL" id="SGXC01000003">
    <property type="protein sequence ID" value="RZS78769.1"/>
    <property type="molecule type" value="Genomic_DNA"/>
</dbReference>
<dbReference type="GO" id="GO:0005506">
    <property type="term" value="F:iron ion binding"/>
    <property type="evidence" value="ECO:0007669"/>
    <property type="project" value="InterPro"/>
</dbReference>
<evidence type="ECO:0000256" key="3">
    <source>
        <dbReference type="ARBA" id="ARBA00022723"/>
    </source>
</evidence>
<dbReference type="InterPro" id="IPR036909">
    <property type="entry name" value="Cyt_c-like_dom_sf"/>
</dbReference>
<dbReference type="PANTHER" id="PTHR33751">
    <property type="entry name" value="CBB3-TYPE CYTOCHROME C OXIDASE SUBUNIT FIXP"/>
    <property type="match status" value="1"/>
</dbReference>
<dbReference type="InterPro" id="IPR050597">
    <property type="entry name" value="Cytochrome_c_Oxidase_Subunit"/>
</dbReference>
<keyword evidence="4" id="KW-0249">Electron transport</keyword>
<evidence type="ECO:0000313" key="9">
    <source>
        <dbReference type="EMBL" id="RZS78769.1"/>
    </source>
</evidence>
<evidence type="ECO:0000256" key="4">
    <source>
        <dbReference type="ARBA" id="ARBA00022982"/>
    </source>
</evidence>
<dbReference type="PROSITE" id="PS51007">
    <property type="entry name" value="CYTC"/>
    <property type="match status" value="1"/>
</dbReference>
<dbReference type="PANTHER" id="PTHR33751:SF9">
    <property type="entry name" value="CYTOCHROME C4"/>
    <property type="match status" value="1"/>
</dbReference>
<reference evidence="9 10" key="1">
    <citation type="submission" date="2019-02" db="EMBL/GenBank/DDBJ databases">
        <title>Genomic Encyclopedia of Type Strains, Phase IV (KMG-IV): sequencing the most valuable type-strain genomes for metagenomic binning, comparative biology and taxonomic classification.</title>
        <authorList>
            <person name="Goeker M."/>
        </authorList>
    </citation>
    <scope>NUCLEOTIDE SEQUENCE [LARGE SCALE GENOMIC DNA]</scope>
    <source>
        <strain evidence="9 10">K24</strain>
    </source>
</reference>
<evidence type="ECO:0000256" key="7">
    <source>
        <dbReference type="SAM" id="SignalP"/>
    </source>
</evidence>
<gene>
    <name evidence="9" type="ORF">EV675_5426</name>
</gene>
<dbReference type="AlphaFoldDB" id="A0A4Q7N9L6"/>
<feature type="domain" description="Cytochrome c" evidence="8">
    <location>
        <begin position="25"/>
        <end position="115"/>
    </location>
</feature>
<dbReference type="GO" id="GO:0009055">
    <property type="term" value="F:electron transfer activity"/>
    <property type="evidence" value="ECO:0007669"/>
    <property type="project" value="InterPro"/>
</dbReference>
<keyword evidence="10" id="KW-1185">Reference proteome</keyword>
<evidence type="ECO:0000256" key="1">
    <source>
        <dbReference type="ARBA" id="ARBA00022448"/>
    </source>
</evidence>
<accession>A0A4Q7N9L6</accession>
<keyword evidence="1" id="KW-0813">Transport</keyword>